<evidence type="ECO:0000256" key="1">
    <source>
        <dbReference type="ARBA" id="ARBA00007664"/>
    </source>
</evidence>
<feature type="domain" description="Peptidase S1" evidence="7">
    <location>
        <begin position="54"/>
        <end position="295"/>
    </location>
</feature>
<keyword evidence="2" id="KW-0843">Virulence</keyword>
<evidence type="ECO:0000256" key="6">
    <source>
        <dbReference type="SAM" id="MobiDB-lite"/>
    </source>
</evidence>
<organism evidence="8 9">
    <name type="scientific">Cylindrotheca closterium</name>
    <dbReference type="NCBI Taxonomy" id="2856"/>
    <lineage>
        <taxon>Eukaryota</taxon>
        <taxon>Sar</taxon>
        <taxon>Stramenopiles</taxon>
        <taxon>Ochrophyta</taxon>
        <taxon>Bacillariophyta</taxon>
        <taxon>Bacillariophyceae</taxon>
        <taxon>Bacillariophycidae</taxon>
        <taxon>Bacillariales</taxon>
        <taxon>Bacillariaceae</taxon>
        <taxon>Cylindrotheca</taxon>
    </lineage>
</organism>
<feature type="compositionally biased region" description="Low complexity" evidence="6">
    <location>
        <begin position="442"/>
        <end position="454"/>
    </location>
</feature>
<accession>A0AAD2FXY2</accession>
<feature type="compositionally biased region" description="Low complexity" evidence="6">
    <location>
        <begin position="406"/>
        <end position="435"/>
    </location>
</feature>
<keyword evidence="5" id="KW-0720">Serine protease</keyword>
<dbReference type="InterPro" id="IPR001314">
    <property type="entry name" value="Peptidase_S1A"/>
</dbReference>
<feature type="region of interest" description="Disordered" evidence="6">
    <location>
        <begin position="1"/>
        <end position="33"/>
    </location>
</feature>
<dbReference type="Pfam" id="PF00089">
    <property type="entry name" value="Trypsin"/>
    <property type="match status" value="1"/>
</dbReference>
<dbReference type="SMART" id="SM00020">
    <property type="entry name" value="Tryp_SPc"/>
    <property type="match status" value="1"/>
</dbReference>
<evidence type="ECO:0000313" key="9">
    <source>
        <dbReference type="Proteomes" id="UP001295423"/>
    </source>
</evidence>
<dbReference type="EMBL" id="CAKOGP040001925">
    <property type="protein sequence ID" value="CAJ1956715.1"/>
    <property type="molecule type" value="Genomic_DNA"/>
</dbReference>
<dbReference type="SUPFAM" id="SSF50494">
    <property type="entry name" value="Trypsin-like serine proteases"/>
    <property type="match status" value="1"/>
</dbReference>
<keyword evidence="3" id="KW-1015">Disulfide bond</keyword>
<feature type="compositionally biased region" description="Polar residues" evidence="6">
    <location>
        <begin position="15"/>
        <end position="28"/>
    </location>
</feature>
<keyword evidence="9" id="KW-1185">Reference proteome</keyword>
<dbReference type="Proteomes" id="UP001295423">
    <property type="component" value="Unassembled WGS sequence"/>
</dbReference>
<evidence type="ECO:0000313" key="8">
    <source>
        <dbReference type="EMBL" id="CAJ1956715.1"/>
    </source>
</evidence>
<protein>
    <recommendedName>
        <fullName evidence="7">Peptidase S1 domain-containing protein</fullName>
    </recommendedName>
</protein>
<dbReference type="InterPro" id="IPR009003">
    <property type="entry name" value="Peptidase_S1_PA"/>
</dbReference>
<dbReference type="InterPro" id="IPR043504">
    <property type="entry name" value="Peptidase_S1_PA_chymotrypsin"/>
</dbReference>
<dbReference type="InterPro" id="IPR001254">
    <property type="entry name" value="Trypsin_dom"/>
</dbReference>
<dbReference type="AlphaFoldDB" id="A0AAD2FXY2"/>
<proteinExistence type="inferred from homology"/>
<keyword evidence="4" id="KW-0325">Glycoprotein</keyword>
<dbReference type="PRINTS" id="PR00722">
    <property type="entry name" value="CHYMOTRYPSIN"/>
</dbReference>
<feature type="compositionally biased region" description="Low complexity" evidence="6">
    <location>
        <begin position="375"/>
        <end position="392"/>
    </location>
</feature>
<sequence length="530" mass="56309">MIGSRNPNKVMKPNGNEQQQQQDNTATETRMHHSTLRRTAEWMGYPRIAPQPRIVNGIKAPDPDRYPYFVALVDDRDRIVCGGSLIASNVVLSAAHCGLTNLKFAIVGKYHGQIDVQHNEAERIPIVDTYSNPRFTLSNRSHDQLLVLLESPASATRPVVRLNLLQGGGDAALPVLTDRVTVLGLGQTYSSTQQTQDPPKVLQQVTMGVVSNRQCQEMYDEYEFFVPKISNDMICLLESAKGQCYGDSGSPYILLGETPEDDVQIGTVAWGIDCAREEYPAVGIRTFLEDDSFLSDTVCSIAVNPPSYFGCPTLAPQPAILSPTISPSAALTSDPTVSPSKAPTIAPTVMASDFPTRFPSSSPTIAPTVMASDMPTRAPSSSPTKSPSATPTVKDSDRPTASPSISPTKLSSEGPSSSPSLAPSSSPTVVSSRKPSSPPSIVPSEMPSTPFPTSSPITCVARANSCTTGGDVCCGTDVCQGGFCRLIPSTSKQSGYKNDLKLTRATNSGVRGGSFQSVGIAIPDSGPEEP</sequence>
<feature type="region of interest" description="Disordered" evidence="6">
    <location>
        <begin position="351"/>
        <end position="454"/>
    </location>
</feature>
<feature type="compositionally biased region" description="Polar residues" evidence="6">
    <location>
        <begin position="507"/>
        <end position="517"/>
    </location>
</feature>
<dbReference type="PROSITE" id="PS00135">
    <property type="entry name" value="TRYPSIN_SER"/>
    <property type="match status" value="1"/>
</dbReference>
<keyword evidence="5" id="KW-0378">Hydrolase</keyword>
<dbReference type="InterPro" id="IPR033116">
    <property type="entry name" value="TRYPSIN_SER"/>
</dbReference>
<dbReference type="GO" id="GO:0004252">
    <property type="term" value="F:serine-type endopeptidase activity"/>
    <property type="evidence" value="ECO:0007669"/>
    <property type="project" value="InterPro"/>
</dbReference>
<evidence type="ECO:0000256" key="4">
    <source>
        <dbReference type="ARBA" id="ARBA00023180"/>
    </source>
</evidence>
<reference evidence="8" key="1">
    <citation type="submission" date="2023-08" db="EMBL/GenBank/DDBJ databases">
        <authorList>
            <person name="Audoor S."/>
            <person name="Bilcke G."/>
        </authorList>
    </citation>
    <scope>NUCLEOTIDE SEQUENCE</scope>
</reference>
<feature type="region of interest" description="Disordered" evidence="6">
    <location>
        <begin position="507"/>
        <end position="530"/>
    </location>
</feature>
<evidence type="ECO:0000256" key="2">
    <source>
        <dbReference type="ARBA" id="ARBA00023026"/>
    </source>
</evidence>
<gene>
    <name evidence="8" type="ORF">CYCCA115_LOCUS16361</name>
</gene>
<dbReference type="Gene3D" id="2.40.10.10">
    <property type="entry name" value="Trypsin-like serine proteases"/>
    <property type="match status" value="1"/>
</dbReference>
<dbReference type="PROSITE" id="PS00134">
    <property type="entry name" value="TRYPSIN_HIS"/>
    <property type="match status" value="1"/>
</dbReference>
<dbReference type="InterPro" id="IPR018114">
    <property type="entry name" value="TRYPSIN_HIS"/>
</dbReference>
<evidence type="ECO:0000256" key="5">
    <source>
        <dbReference type="RuleBase" id="RU363034"/>
    </source>
</evidence>
<dbReference type="PANTHER" id="PTHR24276:SF98">
    <property type="entry name" value="FI18310P1-RELATED"/>
    <property type="match status" value="1"/>
</dbReference>
<dbReference type="PROSITE" id="PS50240">
    <property type="entry name" value="TRYPSIN_DOM"/>
    <property type="match status" value="1"/>
</dbReference>
<evidence type="ECO:0000259" key="7">
    <source>
        <dbReference type="PROSITE" id="PS50240"/>
    </source>
</evidence>
<name>A0AAD2FXY2_9STRA</name>
<dbReference type="GO" id="GO:0006508">
    <property type="term" value="P:proteolysis"/>
    <property type="evidence" value="ECO:0007669"/>
    <property type="project" value="UniProtKB-KW"/>
</dbReference>
<comment type="similarity">
    <text evidence="1">Belongs to the peptidase S1 family.</text>
</comment>
<keyword evidence="5" id="KW-0645">Protease</keyword>
<dbReference type="PANTHER" id="PTHR24276">
    <property type="entry name" value="POLYSERASE-RELATED"/>
    <property type="match status" value="1"/>
</dbReference>
<evidence type="ECO:0000256" key="3">
    <source>
        <dbReference type="ARBA" id="ARBA00023157"/>
    </source>
</evidence>
<comment type="caution">
    <text evidence="8">The sequence shown here is derived from an EMBL/GenBank/DDBJ whole genome shotgun (WGS) entry which is preliminary data.</text>
</comment>
<dbReference type="InterPro" id="IPR050430">
    <property type="entry name" value="Peptidase_S1"/>
</dbReference>
<dbReference type="CDD" id="cd00190">
    <property type="entry name" value="Tryp_SPc"/>
    <property type="match status" value="1"/>
</dbReference>